<organism evidence="1 2">
    <name type="scientific">Pseudochryseolinea flava</name>
    <dbReference type="NCBI Taxonomy" id="2059302"/>
    <lineage>
        <taxon>Bacteria</taxon>
        <taxon>Pseudomonadati</taxon>
        <taxon>Bacteroidota</taxon>
        <taxon>Cytophagia</taxon>
        <taxon>Cytophagales</taxon>
        <taxon>Fulvivirgaceae</taxon>
        <taxon>Pseudochryseolinea</taxon>
    </lineage>
</organism>
<evidence type="ECO:0000313" key="2">
    <source>
        <dbReference type="Proteomes" id="UP000251889"/>
    </source>
</evidence>
<proteinExistence type="predicted"/>
<gene>
    <name evidence="1" type="ORF">DQQ10_14140</name>
</gene>
<dbReference type="EMBL" id="QMFY01000006">
    <property type="protein sequence ID" value="RAW00717.1"/>
    <property type="molecule type" value="Genomic_DNA"/>
</dbReference>
<dbReference type="Proteomes" id="UP000251889">
    <property type="component" value="Unassembled WGS sequence"/>
</dbReference>
<keyword evidence="2" id="KW-1185">Reference proteome</keyword>
<sequence>MPIVNLITMLFCQVGENITVTGMAVDCKAGAVVISLPDSARYYLDGIDHWKNNMVGRKLSVSGELLFRSFDVSTGEIVQTIVGDSVPFILNPQWEIVK</sequence>
<name>A0A364Y230_9BACT</name>
<evidence type="ECO:0000313" key="1">
    <source>
        <dbReference type="EMBL" id="RAW00717.1"/>
    </source>
</evidence>
<protein>
    <submittedName>
        <fullName evidence="1">Uncharacterized protein</fullName>
    </submittedName>
</protein>
<reference evidence="1 2" key="1">
    <citation type="submission" date="2018-06" db="EMBL/GenBank/DDBJ databases">
        <title>Chryseolinea flavus sp. nov., a member of the phylum Bacteroidetes isolated from soil.</title>
        <authorList>
            <person name="Li Y."/>
            <person name="Wang J."/>
        </authorList>
    </citation>
    <scope>NUCLEOTIDE SEQUENCE [LARGE SCALE GENOMIC DNA]</scope>
    <source>
        <strain evidence="1 2">SDU1-6</strain>
    </source>
</reference>
<accession>A0A364Y230</accession>
<comment type="caution">
    <text evidence="1">The sequence shown here is derived from an EMBL/GenBank/DDBJ whole genome shotgun (WGS) entry which is preliminary data.</text>
</comment>
<dbReference type="AlphaFoldDB" id="A0A364Y230"/>